<organism evidence="2 3">
    <name type="scientific">Coralloluteibacterium thermophilum</name>
    <dbReference type="NCBI Taxonomy" id="2707049"/>
    <lineage>
        <taxon>Bacteria</taxon>
        <taxon>Pseudomonadati</taxon>
        <taxon>Pseudomonadota</taxon>
        <taxon>Gammaproteobacteria</taxon>
        <taxon>Lysobacterales</taxon>
        <taxon>Lysobacteraceae</taxon>
        <taxon>Coralloluteibacterium</taxon>
    </lineage>
</organism>
<dbReference type="RefSeq" id="WP_377002921.1">
    <property type="nucleotide sequence ID" value="NZ_JBHSGG010000002.1"/>
</dbReference>
<dbReference type="PANTHER" id="PTHR33221">
    <property type="entry name" value="WINGED HELIX-TURN-HELIX TRANSCRIPTIONAL REGULATOR, RRF2 FAMILY"/>
    <property type="match status" value="1"/>
</dbReference>
<protein>
    <submittedName>
        <fullName evidence="2">Rrf2 family transcriptional regulator</fullName>
    </submittedName>
</protein>
<comment type="caution">
    <text evidence="2">The sequence shown here is derived from an EMBL/GenBank/DDBJ whole genome shotgun (WGS) entry which is preliminary data.</text>
</comment>
<dbReference type="InterPro" id="IPR000944">
    <property type="entry name" value="Tscrpt_reg_Rrf2"/>
</dbReference>
<proteinExistence type="predicted"/>
<dbReference type="EMBL" id="JBHSGG010000002">
    <property type="protein sequence ID" value="MFC4726952.1"/>
    <property type="molecule type" value="Genomic_DNA"/>
</dbReference>
<evidence type="ECO:0000313" key="2">
    <source>
        <dbReference type="EMBL" id="MFC4726952.1"/>
    </source>
</evidence>
<sequence length="158" mass="16900">MRSDSRLSRVLHVLIHLGNHGRSATSDELAAMLQTNPVVVRRTLAGLRERGLVRSERGHGGGWTLACRLDEVTLLDVHRALGEGSVFAIGLADDNPRCLVEQAVNAALGDALAQAEAALLARFGAVRLADLAAHVQAHDPRKRRPRQDAAAPLTCARG</sequence>
<keyword evidence="3" id="KW-1185">Reference proteome</keyword>
<evidence type="ECO:0000256" key="1">
    <source>
        <dbReference type="SAM" id="MobiDB-lite"/>
    </source>
</evidence>
<feature type="region of interest" description="Disordered" evidence="1">
    <location>
        <begin position="136"/>
        <end position="158"/>
    </location>
</feature>
<dbReference type="Pfam" id="PF02082">
    <property type="entry name" value="Rrf2"/>
    <property type="match status" value="1"/>
</dbReference>
<gene>
    <name evidence="2" type="ORF">ACFO3Q_02005</name>
</gene>
<dbReference type="InterPro" id="IPR036390">
    <property type="entry name" value="WH_DNA-bd_sf"/>
</dbReference>
<dbReference type="PANTHER" id="PTHR33221:SF15">
    <property type="entry name" value="HTH-TYPE TRANSCRIPTIONAL REGULATOR YWGB-RELATED"/>
    <property type="match status" value="1"/>
</dbReference>
<dbReference type="PROSITE" id="PS51197">
    <property type="entry name" value="HTH_RRF2_2"/>
    <property type="match status" value="1"/>
</dbReference>
<evidence type="ECO:0000313" key="3">
    <source>
        <dbReference type="Proteomes" id="UP001595892"/>
    </source>
</evidence>
<dbReference type="InterPro" id="IPR036388">
    <property type="entry name" value="WH-like_DNA-bd_sf"/>
</dbReference>
<dbReference type="SUPFAM" id="SSF46785">
    <property type="entry name" value="Winged helix' DNA-binding domain"/>
    <property type="match status" value="1"/>
</dbReference>
<dbReference type="Proteomes" id="UP001595892">
    <property type="component" value="Unassembled WGS sequence"/>
</dbReference>
<reference evidence="3" key="1">
    <citation type="journal article" date="2019" name="Int. J. Syst. Evol. Microbiol.">
        <title>The Global Catalogue of Microorganisms (GCM) 10K type strain sequencing project: providing services to taxonomists for standard genome sequencing and annotation.</title>
        <authorList>
            <consortium name="The Broad Institute Genomics Platform"/>
            <consortium name="The Broad Institute Genome Sequencing Center for Infectious Disease"/>
            <person name="Wu L."/>
            <person name="Ma J."/>
        </authorList>
    </citation>
    <scope>NUCLEOTIDE SEQUENCE [LARGE SCALE GENOMIC DNA]</scope>
    <source>
        <strain evidence="3">CGMCC 1.13574</strain>
    </source>
</reference>
<dbReference type="Gene3D" id="1.10.10.10">
    <property type="entry name" value="Winged helix-like DNA-binding domain superfamily/Winged helix DNA-binding domain"/>
    <property type="match status" value="1"/>
</dbReference>
<accession>A0ABV9NF01</accession>
<name>A0ABV9NF01_9GAMM</name>